<comment type="similarity">
    <text evidence="1 3">Belongs to the DapA family.</text>
</comment>
<dbReference type="PIRSF" id="PIRSF001365">
    <property type="entry name" value="DHDPS"/>
    <property type="match status" value="1"/>
</dbReference>
<dbReference type="Pfam" id="PF00701">
    <property type="entry name" value="DHDPS"/>
    <property type="match status" value="1"/>
</dbReference>
<dbReference type="SMART" id="SM01130">
    <property type="entry name" value="DHDPS"/>
    <property type="match status" value="1"/>
</dbReference>
<sequence>MNDIQEAADIYGLWAAIPMPWTADQQLNEPMLQRNLKRLAEVGCDGIYSTDSDGEFYALELDEFQKFVAAFARFMTPLDCRAQMGVTWTNTRGIIDRIKVCLDHGITTVHVCYPYWMPLAPDDIWHFWNDLAEAAPAARWVHYNTPRGHVVMNGSQYKRLASEFPDQFVGTKLATQNVVELCDVLGTTPHLAHMVTDFVTVPAMLLGARGTYSFWVNTLPEWQRRLVDLCQIGSWEQAMPMQAKMNRWELECIDPLVRRGYLHGIVGKARGAASGFLEDDGYTRSPYHPVPESDTRTLTDQFQQWWRDELAQETWKQASL</sequence>
<organism evidence="5 6">
    <name type="scientific">Aeoliella straminimaris</name>
    <dbReference type="NCBI Taxonomy" id="2954799"/>
    <lineage>
        <taxon>Bacteria</taxon>
        <taxon>Pseudomonadati</taxon>
        <taxon>Planctomycetota</taxon>
        <taxon>Planctomycetia</taxon>
        <taxon>Pirellulales</taxon>
        <taxon>Lacipirellulaceae</taxon>
        <taxon>Aeoliella</taxon>
    </lineage>
</organism>
<dbReference type="InterPro" id="IPR002220">
    <property type="entry name" value="DapA-like"/>
</dbReference>
<evidence type="ECO:0000313" key="6">
    <source>
        <dbReference type="Proteomes" id="UP001155241"/>
    </source>
</evidence>
<reference evidence="5" key="1">
    <citation type="submission" date="2022-06" db="EMBL/GenBank/DDBJ databases">
        <title>Aeoliella straminimaris, a novel planctomycete from sediments.</title>
        <authorList>
            <person name="Vitorino I.R."/>
            <person name="Lage O.M."/>
        </authorList>
    </citation>
    <scope>NUCLEOTIDE SEQUENCE</scope>
    <source>
        <strain evidence="5">ICT_H6.2</strain>
    </source>
</reference>
<protein>
    <submittedName>
        <fullName evidence="5">Dihydrodipicolinate synthase family protein</fullName>
    </submittedName>
</protein>
<dbReference type="CDD" id="cd00408">
    <property type="entry name" value="DHDPS-like"/>
    <property type="match status" value="1"/>
</dbReference>
<keyword evidence="6" id="KW-1185">Reference proteome</keyword>
<keyword evidence="2 3" id="KW-0456">Lyase</keyword>
<proteinExistence type="inferred from homology"/>
<dbReference type="InterPro" id="IPR013785">
    <property type="entry name" value="Aldolase_TIM"/>
</dbReference>
<evidence type="ECO:0000256" key="1">
    <source>
        <dbReference type="ARBA" id="ARBA00007592"/>
    </source>
</evidence>
<dbReference type="RefSeq" id="WP_252852375.1">
    <property type="nucleotide sequence ID" value="NZ_JAMXLR010000036.1"/>
</dbReference>
<accession>A0A9X2FEC4</accession>
<gene>
    <name evidence="5" type="ORF">NG895_10165</name>
</gene>
<dbReference type="PANTHER" id="PTHR12128:SF66">
    <property type="entry name" value="4-HYDROXY-2-OXOGLUTARATE ALDOLASE, MITOCHONDRIAL"/>
    <property type="match status" value="1"/>
</dbReference>
<evidence type="ECO:0000313" key="5">
    <source>
        <dbReference type="EMBL" id="MCO6044271.1"/>
    </source>
</evidence>
<dbReference type="AlphaFoldDB" id="A0A9X2FEC4"/>
<dbReference type="Gene3D" id="3.20.20.70">
    <property type="entry name" value="Aldolase class I"/>
    <property type="match status" value="1"/>
</dbReference>
<evidence type="ECO:0000256" key="2">
    <source>
        <dbReference type="ARBA" id="ARBA00023239"/>
    </source>
</evidence>
<dbReference type="EMBL" id="JAMXLR010000036">
    <property type="protein sequence ID" value="MCO6044271.1"/>
    <property type="molecule type" value="Genomic_DNA"/>
</dbReference>
<dbReference type="SUPFAM" id="SSF51569">
    <property type="entry name" value="Aldolase"/>
    <property type="match status" value="1"/>
</dbReference>
<feature type="active site" description="Schiff-base intermediate with substrate" evidence="4">
    <location>
        <position position="172"/>
    </location>
</feature>
<comment type="caution">
    <text evidence="5">The sequence shown here is derived from an EMBL/GenBank/DDBJ whole genome shotgun (WGS) entry which is preliminary data.</text>
</comment>
<feature type="active site" description="Proton donor/acceptor" evidence="4">
    <location>
        <position position="143"/>
    </location>
</feature>
<dbReference type="PANTHER" id="PTHR12128">
    <property type="entry name" value="DIHYDRODIPICOLINATE SYNTHASE"/>
    <property type="match status" value="1"/>
</dbReference>
<evidence type="ECO:0000256" key="3">
    <source>
        <dbReference type="PIRNR" id="PIRNR001365"/>
    </source>
</evidence>
<name>A0A9X2FEC4_9BACT</name>
<dbReference type="GO" id="GO:0008840">
    <property type="term" value="F:4-hydroxy-tetrahydrodipicolinate synthase activity"/>
    <property type="evidence" value="ECO:0007669"/>
    <property type="project" value="TreeGrafter"/>
</dbReference>
<evidence type="ECO:0000256" key="4">
    <source>
        <dbReference type="PIRSR" id="PIRSR001365-1"/>
    </source>
</evidence>
<dbReference type="Proteomes" id="UP001155241">
    <property type="component" value="Unassembled WGS sequence"/>
</dbReference>